<dbReference type="CDD" id="cd08646">
    <property type="entry name" value="FMT_core_Met-tRNA-FMT_N"/>
    <property type="match status" value="1"/>
</dbReference>
<dbReference type="SUPFAM" id="SSF50486">
    <property type="entry name" value="FMT C-terminal domain-like"/>
    <property type="match status" value="1"/>
</dbReference>
<proteinExistence type="inferred from homology"/>
<dbReference type="PANTHER" id="PTHR11138:SF5">
    <property type="entry name" value="METHIONYL-TRNA FORMYLTRANSFERASE, MITOCHONDRIAL"/>
    <property type="match status" value="1"/>
</dbReference>
<feature type="domain" description="Formyl transferase C-terminal" evidence="10">
    <location>
        <begin position="227"/>
        <end position="337"/>
    </location>
</feature>
<evidence type="ECO:0000256" key="2">
    <source>
        <dbReference type="ARBA" id="ARBA00010699"/>
    </source>
</evidence>
<evidence type="ECO:0000256" key="4">
    <source>
        <dbReference type="ARBA" id="ARBA00016014"/>
    </source>
</evidence>
<dbReference type="AlphaFoldDB" id="A0A650EPB1"/>
<feature type="domain" description="Formyl transferase N-terminal" evidence="9">
    <location>
        <begin position="27"/>
        <end position="197"/>
    </location>
</feature>
<comment type="catalytic activity">
    <reaction evidence="7 8">
        <text>L-methionyl-tRNA(fMet) + (6R)-10-formyltetrahydrofolate = N-formyl-L-methionyl-tRNA(fMet) + (6S)-5,6,7,8-tetrahydrofolate + H(+)</text>
        <dbReference type="Rhea" id="RHEA:24380"/>
        <dbReference type="Rhea" id="RHEA-COMP:9952"/>
        <dbReference type="Rhea" id="RHEA-COMP:9953"/>
        <dbReference type="ChEBI" id="CHEBI:15378"/>
        <dbReference type="ChEBI" id="CHEBI:57453"/>
        <dbReference type="ChEBI" id="CHEBI:78530"/>
        <dbReference type="ChEBI" id="CHEBI:78844"/>
        <dbReference type="ChEBI" id="CHEBI:195366"/>
        <dbReference type="EC" id="2.1.2.9"/>
    </reaction>
</comment>
<evidence type="ECO:0000313" key="11">
    <source>
        <dbReference type="EMBL" id="QGT51543.1"/>
    </source>
</evidence>
<feature type="binding site" evidence="8">
    <location>
        <begin position="131"/>
        <end position="134"/>
    </location>
    <ligand>
        <name>(6S)-5,6,7,8-tetrahydrofolate</name>
        <dbReference type="ChEBI" id="CHEBI:57453"/>
    </ligand>
</feature>
<dbReference type="Gene3D" id="3.10.25.10">
    <property type="entry name" value="Formyl transferase, C-terminal domain"/>
    <property type="match status" value="1"/>
</dbReference>
<dbReference type="GO" id="GO:0004479">
    <property type="term" value="F:methionyl-tRNA formyltransferase activity"/>
    <property type="evidence" value="ECO:0007669"/>
    <property type="project" value="UniProtKB-UniRule"/>
</dbReference>
<reference evidence="11" key="1">
    <citation type="journal article" date="2020" name="J. ISSAAS">
        <title>Lactobacilli and other gastrointestinal microbiota of Peromyscus leucopus, reservoir host for agents of Lyme disease and other zoonoses in North America.</title>
        <authorList>
            <person name="Milovic A."/>
            <person name="Bassam K."/>
            <person name="Shao H."/>
            <person name="Chatzistamou I."/>
            <person name="Tufts D.M."/>
            <person name="Diuk-Wasser M."/>
            <person name="Barbour A.G."/>
        </authorList>
    </citation>
    <scope>NUCLEOTIDE SEQUENCE</scope>
    <source>
        <strain evidence="11">LL50</strain>
    </source>
</reference>
<comment type="similarity">
    <text evidence="2 8">Belongs to the Fmt family.</text>
</comment>
<dbReference type="PANTHER" id="PTHR11138">
    <property type="entry name" value="METHIONYL-TRNA FORMYLTRANSFERASE"/>
    <property type="match status" value="1"/>
</dbReference>
<gene>
    <name evidence="8 11" type="primary">fmt</name>
    <name evidence="11" type="ORF">Unknown280_2350</name>
</gene>
<dbReference type="InterPro" id="IPR037022">
    <property type="entry name" value="Formyl_trans_C_sf"/>
</dbReference>
<dbReference type="Pfam" id="PF02911">
    <property type="entry name" value="Formyl_trans_C"/>
    <property type="match status" value="1"/>
</dbReference>
<comment type="function">
    <text evidence="1 8">Attaches a formyl group to the free amino group of methionyl-tRNA(fMet). The formyl group appears to play a dual role in the initiator identity of N-formylmethionyl-tRNA by promoting its recognition by IF2 and preventing the misappropriation of this tRNA by the elongation apparatus.</text>
</comment>
<dbReference type="EC" id="2.1.2.9" evidence="3 8"/>
<keyword evidence="6 8" id="KW-0648">Protein biosynthesis</keyword>
<dbReference type="InterPro" id="IPR005793">
    <property type="entry name" value="Formyl_trans_C"/>
</dbReference>
<evidence type="ECO:0000256" key="8">
    <source>
        <dbReference type="HAMAP-Rule" id="MF_00182"/>
    </source>
</evidence>
<dbReference type="InterPro" id="IPR005794">
    <property type="entry name" value="Fmt"/>
</dbReference>
<name>A0A650EPB1_9SPIO</name>
<dbReference type="Gene3D" id="3.40.50.170">
    <property type="entry name" value="Formyl transferase, N-terminal domain"/>
    <property type="match status" value="1"/>
</dbReference>
<dbReference type="InterPro" id="IPR036477">
    <property type="entry name" value="Formyl_transf_N_sf"/>
</dbReference>
<dbReference type="InterPro" id="IPR011034">
    <property type="entry name" value="Formyl_transferase-like_C_sf"/>
</dbReference>
<dbReference type="HAMAP" id="MF_00182">
    <property type="entry name" value="Formyl_trans"/>
    <property type="match status" value="1"/>
</dbReference>
<evidence type="ECO:0000259" key="9">
    <source>
        <dbReference type="Pfam" id="PF00551"/>
    </source>
</evidence>
<protein>
    <recommendedName>
        <fullName evidence="4 8">Methionyl-tRNA formyltransferase</fullName>
        <ecNumber evidence="3 8">2.1.2.9</ecNumber>
    </recommendedName>
</protein>
<evidence type="ECO:0000256" key="3">
    <source>
        <dbReference type="ARBA" id="ARBA00012261"/>
    </source>
</evidence>
<dbReference type="CDD" id="cd08704">
    <property type="entry name" value="Met_tRNA_FMT_C"/>
    <property type="match status" value="1"/>
</dbReference>
<keyword evidence="5 8" id="KW-0808">Transferase</keyword>
<evidence type="ECO:0000256" key="1">
    <source>
        <dbReference type="ARBA" id="ARBA00002606"/>
    </source>
</evidence>
<dbReference type="InterPro" id="IPR002376">
    <property type="entry name" value="Formyl_transf_N"/>
</dbReference>
<dbReference type="InterPro" id="IPR044135">
    <property type="entry name" value="Met-tRNA-FMT_C"/>
</dbReference>
<dbReference type="EMBL" id="MN577574">
    <property type="protein sequence ID" value="QGT51543.1"/>
    <property type="molecule type" value="Genomic_DNA"/>
</dbReference>
<organism evidence="11">
    <name type="scientific">uncultured Spirochaetaceae bacterium</name>
    <dbReference type="NCBI Taxonomy" id="201186"/>
    <lineage>
        <taxon>Bacteria</taxon>
        <taxon>Pseudomonadati</taxon>
        <taxon>Spirochaetota</taxon>
        <taxon>Spirochaetia</taxon>
        <taxon>Spirochaetales</taxon>
        <taxon>Spirochaetaceae</taxon>
        <taxon>environmental samples</taxon>
    </lineage>
</organism>
<evidence type="ECO:0000256" key="5">
    <source>
        <dbReference type="ARBA" id="ARBA00022679"/>
    </source>
</evidence>
<sequence length="346" mass="37955">MQNEIRKRNSEEHSNGKNRALKILYAGSPEASARALKILLERAQGVYEIAGVLTNPPSAKGRKKDLLPTAVGEAAQKKNIPVYAPQKLDADFREVIAAQKFDALVCFAYGKIFGPKFLSLFKIGGMNLHPSLLPKYRGPTPIPAAILNMDKETAATVQTLSLGMDEGEILAQEKIALDFTETADSLLEKSARLGADLLDGVLKECARLGKMPQGAAQQGEVSYTKIISREDALINWNENAKKISAFVRAYTSEPGAFTRIGSIDGETLKILKCVPFDENEIANIKIENFSSLKNGTVISFDKKAGILVKCKESVLALTELQRQQRKAMNYKDFMNGERNFLGTVLC</sequence>
<dbReference type="SUPFAM" id="SSF53328">
    <property type="entry name" value="Formyltransferase"/>
    <property type="match status" value="1"/>
</dbReference>
<dbReference type="InterPro" id="IPR041711">
    <property type="entry name" value="Met-tRNA-FMT_N"/>
</dbReference>
<evidence type="ECO:0000256" key="6">
    <source>
        <dbReference type="ARBA" id="ARBA00022917"/>
    </source>
</evidence>
<accession>A0A650EPB1</accession>
<evidence type="ECO:0000259" key="10">
    <source>
        <dbReference type="Pfam" id="PF02911"/>
    </source>
</evidence>
<evidence type="ECO:0000256" key="7">
    <source>
        <dbReference type="ARBA" id="ARBA00048558"/>
    </source>
</evidence>
<dbReference type="NCBIfam" id="TIGR00460">
    <property type="entry name" value="fmt"/>
    <property type="match status" value="1"/>
</dbReference>
<dbReference type="Pfam" id="PF00551">
    <property type="entry name" value="Formyl_trans_N"/>
    <property type="match status" value="1"/>
</dbReference>